<evidence type="ECO:0000259" key="5">
    <source>
        <dbReference type="PROSITE" id="PS50932"/>
    </source>
</evidence>
<comment type="caution">
    <text evidence="6">The sequence shown here is derived from an EMBL/GenBank/DDBJ whole genome shotgun (WGS) entry which is preliminary data.</text>
</comment>
<dbReference type="AlphaFoldDB" id="A0A938YHK8"/>
<proteinExistence type="predicted"/>
<reference evidence="6" key="1">
    <citation type="submission" date="2021-01" db="EMBL/GenBank/DDBJ databases">
        <title>KCTC 19127 draft genome.</title>
        <authorList>
            <person name="An D."/>
        </authorList>
    </citation>
    <scope>NUCLEOTIDE SEQUENCE</scope>
    <source>
        <strain evidence="6">KCTC 19127</strain>
    </source>
</reference>
<dbReference type="GO" id="GO:0000976">
    <property type="term" value="F:transcription cis-regulatory region binding"/>
    <property type="evidence" value="ECO:0007669"/>
    <property type="project" value="TreeGrafter"/>
</dbReference>
<dbReference type="Gene3D" id="1.10.260.40">
    <property type="entry name" value="lambda repressor-like DNA-binding domains"/>
    <property type="match status" value="1"/>
</dbReference>
<dbReference type="RefSeq" id="WP_205255376.1">
    <property type="nucleotide sequence ID" value="NZ_BAAAPV010000001.1"/>
</dbReference>
<dbReference type="InterPro" id="IPR010982">
    <property type="entry name" value="Lambda_DNA-bd_dom_sf"/>
</dbReference>
<dbReference type="PANTHER" id="PTHR30146:SF148">
    <property type="entry name" value="HTH-TYPE TRANSCRIPTIONAL REPRESSOR PURR-RELATED"/>
    <property type="match status" value="1"/>
</dbReference>
<name>A0A938YHK8_9ACTN</name>
<keyword evidence="2" id="KW-0805">Transcription regulation</keyword>
<dbReference type="InterPro" id="IPR000843">
    <property type="entry name" value="HTH_LacI"/>
</dbReference>
<protein>
    <submittedName>
        <fullName evidence="6">LacI family DNA-binding transcriptional regulator</fullName>
    </submittedName>
</protein>
<dbReference type="SUPFAM" id="SSF47413">
    <property type="entry name" value="lambda repressor-like DNA-binding domains"/>
    <property type="match status" value="1"/>
</dbReference>
<dbReference type="Proteomes" id="UP000663801">
    <property type="component" value="Unassembled WGS sequence"/>
</dbReference>
<dbReference type="Pfam" id="PF00356">
    <property type="entry name" value="LacI"/>
    <property type="match status" value="1"/>
</dbReference>
<gene>
    <name evidence="6" type="ORF">JL107_02150</name>
</gene>
<dbReference type="InterPro" id="IPR028082">
    <property type="entry name" value="Peripla_BP_I"/>
</dbReference>
<dbReference type="PROSITE" id="PS00356">
    <property type="entry name" value="HTH_LACI_1"/>
    <property type="match status" value="1"/>
</dbReference>
<feature type="domain" description="HTH lacI-type" evidence="5">
    <location>
        <begin position="10"/>
        <end position="53"/>
    </location>
</feature>
<dbReference type="PANTHER" id="PTHR30146">
    <property type="entry name" value="LACI-RELATED TRANSCRIPTIONAL REPRESSOR"/>
    <property type="match status" value="1"/>
</dbReference>
<keyword evidence="1" id="KW-0678">Repressor</keyword>
<organism evidence="6 7">
    <name type="scientific">Nakamurella flavida</name>
    <dbReference type="NCBI Taxonomy" id="363630"/>
    <lineage>
        <taxon>Bacteria</taxon>
        <taxon>Bacillati</taxon>
        <taxon>Actinomycetota</taxon>
        <taxon>Actinomycetes</taxon>
        <taxon>Nakamurellales</taxon>
        <taxon>Nakamurellaceae</taxon>
        <taxon>Nakamurella</taxon>
    </lineage>
</organism>
<keyword evidence="7" id="KW-1185">Reference proteome</keyword>
<dbReference type="PROSITE" id="PS50932">
    <property type="entry name" value="HTH_LACI_2"/>
    <property type="match status" value="1"/>
</dbReference>
<evidence type="ECO:0000256" key="1">
    <source>
        <dbReference type="ARBA" id="ARBA00022491"/>
    </source>
</evidence>
<dbReference type="Pfam" id="PF13377">
    <property type="entry name" value="Peripla_BP_3"/>
    <property type="match status" value="1"/>
</dbReference>
<dbReference type="EMBL" id="JAERWL010000002">
    <property type="protein sequence ID" value="MBM9475239.1"/>
    <property type="molecule type" value="Genomic_DNA"/>
</dbReference>
<keyword evidence="3 6" id="KW-0238">DNA-binding</keyword>
<dbReference type="InterPro" id="IPR046335">
    <property type="entry name" value="LacI/GalR-like_sensor"/>
</dbReference>
<dbReference type="GO" id="GO:0003700">
    <property type="term" value="F:DNA-binding transcription factor activity"/>
    <property type="evidence" value="ECO:0007669"/>
    <property type="project" value="TreeGrafter"/>
</dbReference>
<dbReference type="SMART" id="SM00354">
    <property type="entry name" value="HTH_LACI"/>
    <property type="match status" value="1"/>
</dbReference>
<evidence type="ECO:0000256" key="3">
    <source>
        <dbReference type="ARBA" id="ARBA00023125"/>
    </source>
</evidence>
<evidence type="ECO:0000313" key="7">
    <source>
        <dbReference type="Proteomes" id="UP000663801"/>
    </source>
</evidence>
<dbReference type="Gene3D" id="3.40.50.2300">
    <property type="match status" value="2"/>
</dbReference>
<dbReference type="CDD" id="cd06267">
    <property type="entry name" value="PBP1_LacI_sugar_binding-like"/>
    <property type="match status" value="1"/>
</dbReference>
<dbReference type="SUPFAM" id="SSF53822">
    <property type="entry name" value="Periplasmic binding protein-like I"/>
    <property type="match status" value="1"/>
</dbReference>
<keyword evidence="4" id="KW-0804">Transcription</keyword>
<evidence type="ECO:0000256" key="4">
    <source>
        <dbReference type="ARBA" id="ARBA00023163"/>
    </source>
</evidence>
<accession>A0A938YHK8</accession>
<dbReference type="CDD" id="cd01392">
    <property type="entry name" value="HTH_LacI"/>
    <property type="match status" value="1"/>
</dbReference>
<evidence type="ECO:0000256" key="2">
    <source>
        <dbReference type="ARBA" id="ARBA00023015"/>
    </source>
</evidence>
<evidence type="ECO:0000313" key="6">
    <source>
        <dbReference type="EMBL" id="MBM9475239.1"/>
    </source>
</evidence>
<sequence length="341" mass="36561">MPPKGHRRPATMADIARASGVSITTVSHVINRTRPVRAATEEAVLAAIAEVGYLHSGLGSPNTGNRTFGVAMSAISNQSFDELINGIERAASRFGYSLLLSDTHDDVSVELRALSGLMARQVEAILLAPSADPTAALRYTQGQGVPVVLLDRTVDADVDQISSENVVSTGQLVDHLAGLGHQDITLVSGFPGISTTDERTRGFRQAMARNGLEVRPDNILPGHGAAGRTEELIVRAMTSARPPSALVVGNNRMTIGAMRALRRLGLEVPRDVALVAFDDFEWADLFRPRLTVIAQPTGRMAEQAVELAMSRLATPGRETRRVVMTPSFVHRESCGCFPDPV</sequence>